<sequence>MISSLKTALTEIDTIRKHVAFVENPEKYQVINEAYNLPKNRKGDLPYDEARQAMASHYTRLGNLDKSRLTDIEKSIIDVRRDNMKVMRKLYEKMQAKAIGIDLSRDKGHSL</sequence>
<evidence type="ECO:0000313" key="1">
    <source>
        <dbReference type="EMBL" id="MBX4336622.1"/>
    </source>
</evidence>
<dbReference type="Proteomes" id="UP000746918">
    <property type="component" value="Unassembled WGS sequence"/>
</dbReference>
<proteinExistence type="predicted"/>
<gene>
    <name evidence="1" type="ORF">K3248_08535</name>
</gene>
<keyword evidence="2" id="KW-1185">Reference proteome</keyword>
<organism evidence="1 2">
    <name type="scientific">Bartonella raoultii</name>
    <dbReference type="NCBI Taxonomy" id="1457020"/>
    <lineage>
        <taxon>Bacteria</taxon>
        <taxon>Pseudomonadati</taxon>
        <taxon>Pseudomonadota</taxon>
        <taxon>Alphaproteobacteria</taxon>
        <taxon>Hyphomicrobiales</taxon>
        <taxon>Bartonellaceae</taxon>
        <taxon>Bartonella</taxon>
    </lineage>
</organism>
<protein>
    <submittedName>
        <fullName evidence="1">Uncharacterized protein</fullName>
    </submittedName>
</protein>
<comment type="caution">
    <text evidence="1">The sequence shown here is derived from an EMBL/GenBank/DDBJ whole genome shotgun (WGS) entry which is preliminary data.</text>
</comment>
<evidence type="ECO:0000313" key="2">
    <source>
        <dbReference type="Proteomes" id="UP000746918"/>
    </source>
</evidence>
<reference evidence="1 2" key="1">
    <citation type="submission" date="2021-08" db="EMBL/GenBank/DDBJ databases">
        <title>Bartonella raoulti 094 sp. nov.</title>
        <authorList>
            <person name="Zgheib R."/>
            <person name="Hammoud A."/>
        </authorList>
    </citation>
    <scope>NUCLEOTIDE SEQUENCE [LARGE SCALE GENOMIC DNA]</scope>
    <source>
        <strain evidence="1 2">094</strain>
    </source>
</reference>
<accession>A0ABS7IB49</accession>
<dbReference type="EMBL" id="JAIFRO010000025">
    <property type="protein sequence ID" value="MBX4336622.1"/>
    <property type="molecule type" value="Genomic_DNA"/>
</dbReference>
<name>A0ABS7IB49_9HYPH</name>
<dbReference type="RefSeq" id="WP_208441911.1">
    <property type="nucleotide sequence ID" value="NZ_JAIFRO010000025.1"/>
</dbReference>